<dbReference type="InterPro" id="IPR005496">
    <property type="entry name" value="Integral_membrane_TerC"/>
</dbReference>
<name>A0A6F9DZ84_9BACL</name>
<evidence type="ECO:0000313" key="8">
    <source>
        <dbReference type="Proteomes" id="UP000502196"/>
    </source>
</evidence>
<dbReference type="PANTHER" id="PTHR30238:SF4">
    <property type="entry name" value="SLL1022 PROTEIN"/>
    <property type="match status" value="1"/>
</dbReference>
<accession>A0A6F9DZ84</accession>
<keyword evidence="4 6" id="KW-1133">Transmembrane helix</keyword>
<dbReference type="AlphaFoldDB" id="A0A6F9DZ84"/>
<organism evidence="7 8">
    <name type="scientific">Kyrpidia spormannii</name>
    <dbReference type="NCBI Taxonomy" id="2055160"/>
    <lineage>
        <taxon>Bacteria</taxon>
        <taxon>Bacillati</taxon>
        <taxon>Bacillota</taxon>
        <taxon>Bacilli</taxon>
        <taxon>Bacillales</taxon>
        <taxon>Alicyclobacillaceae</taxon>
        <taxon>Kyrpidia</taxon>
    </lineage>
</organism>
<dbReference type="Proteomes" id="UP000502196">
    <property type="component" value="Chromosome"/>
</dbReference>
<feature type="transmembrane region" description="Helical" evidence="6">
    <location>
        <begin position="133"/>
        <end position="151"/>
    </location>
</feature>
<evidence type="ECO:0000313" key="7">
    <source>
        <dbReference type="EMBL" id="CAB3390160.1"/>
    </source>
</evidence>
<feature type="transmembrane region" description="Helical" evidence="6">
    <location>
        <begin position="6"/>
        <end position="29"/>
    </location>
</feature>
<evidence type="ECO:0000256" key="5">
    <source>
        <dbReference type="ARBA" id="ARBA00023136"/>
    </source>
</evidence>
<reference evidence="7 8" key="1">
    <citation type="submission" date="2020-04" db="EMBL/GenBank/DDBJ databases">
        <authorList>
            <person name="Hogendoorn C."/>
        </authorList>
    </citation>
    <scope>NUCLEOTIDE SEQUENCE [LARGE SCALE GENOMIC DNA]</scope>
    <source>
        <strain evidence="7">COOX1</strain>
    </source>
</reference>
<comment type="subcellular location">
    <subcellularLocation>
        <location evidence="1">Membrane</location>
        <topology evidence="1">Multi-pass membrane protein</topology>
    </subcellularLocation>
</comment>
<feature type="transmembrane region" description="Helical" evidence="6">
    <location>
        <begin position="41"/>
        <end position="59"/>
    </location>
</feature>
<protein>
    <submittedName>
        <fullName evidence="7">Uncharacterized protein</fullName>
    </submittedName>
</protein>
<dbReference type="Pfam" id="PF03741">
    <property type="entry name" value="TerC"/>
    <property type="match status" value="1"/>
</dbReference>
<feature type="transmembrane region" description="Helical" evidence="6">
    <location>
        <begin position="65"/>
        <end position="84"/>
    </location>
</feature>
<gene>
    <name evidence="7" type="ORF">COOX1_0269</name>
</gene>
<keyword evidence="3 6" id="KW-0812">Transmembrane</keyword>
<comment type="similarity">
    <text evidence="2">Belongs to the TerC family.</text>
</comment>
<keyword evidence="5 6" id="KW-0472">Membrane</keyword>
<evidence type="ECO:0000256" key="3">
    <source>
        <dbReference type="ARBA" id="ARBA00022692"/>
    </source>
</evidence>
<evidence type="ECO:0000256" key="1">
    <source>
        <dbReference type="ARBA" id="ARBA00004141"/>
    </source>
</evidence>
<evidence type="ECO:0000256" key="2">
    <source>
        <dbReference type="ARBA" id="ARBA00007511"/>
    </source>
</evidence>
<dbReference type="EMBL" id="LR792683">
    <property type="protein sequence ID" value="CAB3390160.1"/>
    <property type="molecule type" value="Genomic_DNA"/>
</dbReference>
<proteinExistence type="inferred from homology"/>
<feature type="transmembrane region" description="Helical" evidence="6">
    <location>
        <begin position="104"/>
        <end position="127"/>
    </location>
</feature>
<sequence length="183" mass="20014">MENFLIIMNVIFINTLLSSDNAVAVASLVLPLEPVYWKKAIRWGAVALVFFLVAIAAAANSVMAVPGVKVVGATLLYWIALRLLIRESREDQKVRRSFDFGRSVVTVVVSIVAVDIATSLDNVLAIISAAKGNMFDVGVGILVSIPMILWGSERIARFLERFPQLIRMGGCDPNLGRRTNIDV</sequence>
<evidence type="ECO:0000256" key="4">
    <source>
        <dbReference type="ARBA" id="ARBA00022989"/>
    </source>
</evidence>
<dbReference type="RefSeq" id="WP_170084709.1">
    <property type="nucleotide sequence ID" value="NZ_CP047971.1"/>
</dbReference>
<dbReference type="PANTHER" id="PTHR30238">
    <property type="entry name" value="MEMBRANE BOUND PREDICTED REDOX MODULATOR"/>
    <property type="match status" value="1"/>
</dbReference>
<evidence type="ECO:0000256" key="6">
    <source>
        <dbReference type="SAM" id="Phobius"/>
    </source>
</evidence>
<dbReference type="GO" id="GO:0016020">
    <property type="term" value="C:membrane"/>
    <property type="evidence" value="ECO:0007669"/>
    <property type="project" value="UniProtKB-SubCell"/>
</dbReference>